<dbReference type="eggNOG" id="KOG1454">
    <property type="taxonomic scope" value="Eukaryota"/>
</dbReference>
<evidence type="ECO:0000313" key="3">
    <source>
        <dbReference type="Proteomes" id="UP000008141"/>
    </source>
</evidence>
<dbReference type="Pfam" id="PF00561">
    <property type="entry name" value="Abhydrolase_1"/>
    <property type="match status" value="1"/>
</dbReference>
<dbReference type="AlphaFoldDB" id="E1ZET3"/>
<dbReference type="InterPro" id="IPR000073">
    <property type="entry name" value="AB_hydrolase_1"/>
</dbReference>
<dbReference type="InParanoid" id="E1ZET3"/>
<feature type="domain" description="AB hydrolase-1" evidence="1">
    <location>
        <begin position="143"/>
        <end position="248"/>
    </location>
</feature>
<dbReference type="GO" id="GO:0009507">
    <property type="term" value="C:chloroplast"/>
    <property type="evidence" value="ECO:0007669"/>
    <property type="project" value="TreeGrafter"/>
</dbReference>
<evidence type="ECO:0000259" key="1">
    <source>
        <dbReference type="Pfam" id="PF00561"/>
    </source>
</evidence>
<dbReference type="Gene3D" id="3.40.50.1820">
    <property type="entry name" value="alpha/beta hydrolase"/>
    <property type="match status" value="1"/>
</dbReference>
<dbReference type="PANTHER" id="PTHR46438">
    <property type="entry name" value="ALPHA/BETA-HYDROLASES SUPERFAMILY PROTEIN"/>
    <property type="match status" value="1"/>
</dbReference>
<dbReference type="GeneID" id="17354919"/>
<dbReference type="FunCoup" id="E1ZET3">
    <property type="interactions" value="291"/>
</dbReference>
<dbReference type="SUPFAM" id="SSF53474">
    <property type="entry name" value="alpha/beta-Hydrolases"/>
    <property type="match status" value="1"/>
</dbReference>
<proteinExistence type="predicted"/>
<dbReference type="OrthoDB" id="408373at2759"/>
<dbReference type="EMBL" id="GL433844">
    <property type="protein sequence ID" value="EFN55551.1"/>
    <property type="molecule type" value="Genomic_DNA"/>
</dbReference>
<dbReference type="InterPro" id="IPR029058">
    <property type="entry name" value="AB_hydrolase_fold"/>
</dbReference>
<evidence type="ECO:0000313" key="2">
    <source>
        <dbReference type="EMBL" id="EFN55551.1"/>
    </source>
</evidence>
<dbReference type="Proteomes" id="UP000008141">
    <property type="component" value="Unassembled WGS sequence"/>
</dbReference>
<sequence>MQAAICGATRSAVAGALRPCGSGGAFGGGRSLLAAPSFSHHKLSGRHHTAAALSRRELLGSSAAAAVVLPPLTAQGATTGGTAGVATASAAAVAPAAGVQQRELTTEIDSYGVERLALQPEGWNSWGWRGQNVNWLSAGDSGPVVLLIHGFGASVYHWRYNVPQLSKHCRVYALDCLGFGWSSKPVVEYDGYELWTEQISDFIRDVIGGDERVVLVGNSLGGYNALETAARQPDLVRGVVLLNAAGRFDEDGAEEGAAVATEEQQSLWSRVAEQVTASVKRSVVFASFIFTKQPARIRQVLNQVYESPAHVDDDLVRSISLPAQDPNGPEVFYRVITARGQAMNRLLAKLSNMPLFLLWGEKIQRYYPAAKRTDIVRQAAHIKPARRHACLTGWQGLIGHSPHDDHPELVNKELLGWLAELP</sequence>
<organism evidence="3">
    <name type="scientific">Chlorella variabilis</name>
    <name type="common">Green alga</name>
    <dbReference type="NCBI Taxonomy" id="554065"/>
    <lineage>
        <taxon>Eukaryota</taxon>
        <taxon>Viridiplantae</taxon>
        <taxon>Chlorophyta</taxon>
        <taxon>core chlorophytes</taxon>
        <taxon>Trebouxiophyceae</taxon>
        <taxon>Chlorellales</taxon>
        <taxon>Chlorellaceae</taxon>
        <taxon>Chlorella clade</taxon>
        <taxon>Chlorella</taxon>
    </lineage>
</organism>
<accession>E1ZET3</accession>
<dbReference type="OMA" id="ASTDHWR"/>
<dbReference type="STRING" id="554065.E1ZET3"/>
<name>E1ZET3_CHLVA</name>
<dbReference type="PRINTS" id="PR00111">
    <property type="entry name" value="ABHYDROLASE"/>
</dbReference>
<dbReference type="KEGG" id="cvr:CHLNCDRAFT_134019"/>
<dbReference type="RefSeq" id="XP_005847653.1">
    <property type="nucleotide sequence ID" value="XM_005847591.1"/>
</dbReference>
<reference evidence="2 3" key="1">
    <citation type="journal article" date="2010" name="Plant Cell">
        <title>The Chlorella variabilis NC64A genome reveals adaptation to photosymbiosis, coevolution with viruses, and cryptic sex.</title>
        <authorList>
            <person name="Blanc G."/>
            <person name="Duncan G."/>
            <person name="Agarkova I."/>
            <person name="Borodovsky M."/>
            <person name="Gurnon J."/>
            <person name="Kuo A."/>
            <person name="Lindquist E."/>
            <person name="Lucas S."/>
            <person name="Pangilinan J."/>
            <person name="Polle J."/>
            <person name="Salamov A."/>
            <person name="Terry A."/>
            <person name="Yamada T."/>
            <person name="Dunigan D.D."/>
            <person name="Grigoriev I.V."/>
            <person name="Claverie J.M."/>
            <person name="Van Etten J.L."/>
        </authorList>
    </citation>
    <scope>NUCLEOTIDE SEQUENCE [LARGE SCALE GENOMIC DNA]</scope>
    <source>
        <strain evidence="2 3">NC64A</strain>
    </source>
</reference>
<dbReference type="PANTHER" id="PTHR46438:SF2">
    <property type="entry name" value="ALPHA_BETA-HYDROLASES SUPERFAMILY PROTEIN"/>
    <property type="match status" value="1"/>
</dbReference>
<protein>
    <recommendedName>
        <fullName evidence="1">AB hydrolase-1 domain-containing protein</fullName>
    </recommendedName>
</protein>
<gene>
    <name evidence="2" type="ORF">CHLNCDRAFT_134019</name>
</gene>
<keyword evidence="3" id="KW-1185">Reference proteome</keyword>